<dbReference type="InterPro" id="IPR023187">
    <property type="entry name" value="Tscrpt_reg_MarR-type_CS"/>
</dbReference>
<evidence type="ECO:0000256" key="3">
    <source>
        <dbReference type="ARBA" id="ARBA00023163"/>
    </source>
</evidence>
<evidence type="ECO:0000313" key="6">
    <source>
        <dbReference type="EMBL" id="OAD63429.1"/>
    </source>
</evidence>
<proteinExistence type="predicted"/>
<dbReference type="Proteomes" id="UP000077280">
    <property type="component" value="Unassembled WGS sequence"/>
</dbReference>
<comment type="caution">
    <text evidence="5">The sequence shown here is derived from an EMBL/GenBank/DDBJ whole genome shotgun (WGS) entry which is preliminary data.</text>
</comment>
<gene>
    <name evidence="6" type="ORF">A7K95_09545</name>
    <name evidence="5" type="ORF">GA842_09025</name>
</gene>
<dbReference type="Gene3D" id="1.10.10.10">
    <property type="entry name" value="Winged helix-like DNA-binding domain superfamily/Winged helix DNA-binding domain"/>
    <property type="match status" value="1"/>
</dbReference>
<dbReference type="GeneID" id="93383825"/>
<sequence>MAKRELDSYLRAINTVSHKVSQYMNKELKDLGLTSSTYFFVLKVGDMGELSQEELFKQIYLNPSNVTRRLNRLIKLGYISKEKSPVDGRTRIIKLTPLGTQKYDQLVRCLPTINQAVVETLDPKEAVVLKQLVGKMETGLDALLD</sequence>
<dbReference type="InterPro" id="IPR036388">
    <property type="entry name" value="WH-like_DNA-bd_sf"/>
</dbReference>
<dbReference type="PRINTS" id="PR00598">
    <property type="entry name" value="HTHMARR"/>
</dbReference>
<evidence type="ECO:0000259" key="4">
    <source>
        <dbReference type="PROSITE" id="PS50995"/>
    </source>
</evidence>
<dbReference type="GO" id="GO:0003677">
    <property type="term" value="F:DNA binding"/>
    <property type="evidence" value="ECO:0007669"/>
    <property type="project" value="UniProtKB-KW"/>
</dbReference>
<dbReference type="Proteomes" id="UP001275867">
    <property type="component" value="Unassembled WGS sequence"/>
</dbReference>
<dbReference type="GO" id="GO:0003700">
    <property type="term" value="F:DNA-binding transcription factor activity"/>
    <property type="evidence" value="ECO:0007669"/>
    <property type="project" value="InterPro"/>
</dbReference>
<dbReference type="EMBL" id="WERX01000033">
    <property type="protein sequence ID" value="MDV7694992.1"/>
    <property type="molecule type" value="Genomic_DNA"/>
</dbReference>
<keyword evidence="1" id="KW-0805">Transcription regulation</keyword>
<dbReference type="Pfam" id="PF01047">
    <property type="entry name" value="MarR"/>
    <property type="match status" value="1"/>
</dbReference>
<evidence type="ECO:0000256" key="1">
    <source>
        <dbReference type="ARBA" id="ARBA00023015"/>
    </source>
</evidence>
<reference evidence="6 7" key="1">
    <citation type="submission" date="2016-05" db="EMBL/GenBank/DDBJ databases">
        <title>Draft genome sequence of Pediococcus parvulus 2.6, a probiotic beta-glucan producer strain.</title>
        <authorList>
            <person name="Mohedano M.L."/>
            <person name="Perez-Ramos A."/>
            <person name="Duenas M.T."/>
            <person name="Lamontanara A."/>
            <person name="Orru L."/>
            <person name="Spano G."/>
            <person name="Capozzi V."/>
            <person name="Lopez P."/>
        </authorList>
    </citation>
    <scope>NUCLEOTIDE SEQUENCE [LARGE SCALE GENOMIC DNA]</scope>
    <source>
        <strain evidence="6 7">2.6</strain>
    </source>
</reference>
<dbReference type="OrthoDB" id="2249507at2"/>
<evidence type="ECO:0000313" key="8">
    <source>
        <dbReference type="Proteomes" id="UP001275867"/>
    </source>
</evidence>
<dbReference type="SMART" id="SM00347">
    <property type="entry name" value="HTH_MARR"/>
    <property type="match status" value="1"/>
</dbReference>
<name>A0A176TIG0_9LACO</name>
<dbReference type="SUPFAM" id="SSF46785">
    <property type="entry name" value="Winged helix' DNA-binding domain"/>
    <property type="match status" value="1"/>
</dbReference>
<dbReference type="PANTHER" id="PTHR42756:SF1">
    <property type="entry name" value="TRANSCRIPTIONAL REPRESSOR OF EMRAB OPERON"/>
    <property type="match status" value="1"/>
</dbReference>
<protein>
    <submittedName>
        <fullName evidence="5 6">Transcriptional regulator</fullName>
    </submittedName>
</protein>
<dbReference type="PROSITE" id="PS50995">
    <property type="entry name" value="HTH_MARR_2"/>
    <property type="match status" value="1"/>
</dbReference>
<accession>A0A176TIG0</accession>
<reference evidence="5" key="2">
    <citation type="submission" date="2019-10" db="EMBL/GenBank/DDBJ databases">
        <title>Malate fermentation in French cider.</title>
        <authorList>
            <person name="Cousin F.J."/>
            <person name="Medina Fernandez S."/>
            <person name="Misery B."/>
            <person name="Laplace J.-M."/>
            <person name="Cretenet M."/>
        </authorList>
    </citation>
    <scope>NUCLEOTIDE SEQUENCE</scope>
    <source>
        <strain evidence="5">UCMA15901</strain>
    </source>
</reference>
<dbReference type="InterPro" id="IPR036390">
    <property type="entry name" value="WH_DNA-bd_sf"/>
</dbReference>
<keyword evidence="2" id="KW-0238">DNA-binding</keyword>
<keyword evidence="3" id="KW-0804">Transcription</keyword>
<dbReference type="RefSeq" id="WP_057782904.1">
    <property type="nucleotide sequence ID" value="NZ_BJWE01000005.1"/>
</dbReference>
<keyword evidence="7" id="KW-1185">Reference proteome</keyword>
<dbReference type="AlphaFoldDB" id="A0A176TIG0"/>
<dbReference type="PANTHER" id="PTHR42756">
    <property type="entry name" value="TRANSCRIPTIONAL REGULATOR, MARR"/>
    <property type="match status" value="1"/>
</dbReference>
<dbReference type="PROSITE" id="PS01117">
    <property type="entry name" value="HTH_MARR_1"/>
    <property type="match status" value="1"/>
</dbReference>
<evidence type="ECO:0000313" key="7">
    <source>
        <dbReference type="Proteomes" id="UP000077280"/>
    </source>
</evidence>
<dbReference type="EMBL" id="LXND01000075">
    <property type="protein sequence ID" value="OAD63429.1"/>
    <property type="molecule type" value="Genomic_DNA"/>
</dbReference>
<dbReference type="InterPro" id="IPR000835">
    <property type="entry name" value="HTH_MarR-typ"/>
</dbReference>
<evidence type="ECO:0000256" key="2">
    <source>
        <dbReference type="ARBA" id="ARBA00023125"/>
    </source>
</evidence>
<feature type="domain" description="HTH marR-type" evidence="4">
    <location>
        <begin position="6"/>
        <end position="138"/>
    </location>
</feature>
<organism evidence="5 8">
    <name type="scientific">Pediococcus parvulus</name>
    <dbReference type="NCBI Taxonomy" id="54062"/>
    <lineage>
        <taxon>Bacteria</taxon>
        <taxon>Bacillati</taxon>
        <taxon>Bacillota</taxon>
        <taxon>Bacilli</taxon>
        <taxon>Lactobacillales</taxon>
        <taxon>Lactobacillaceae</taxon>
        <taxon>Pediococcus</taxon>
    </lineage>
</organism>
<evidence type="ECO:0000313" key="5">
    <source>
        <dbReference type="EMBL" id="MDV7694992.1"/>
    </source>
</evidence>